<dbReference type="RefSeq" id="WP_140595717.1">
    <property type="nucleotide sequence ID" value="NZ_VFWZ01000007.1"/>
</dbReference>
<dbReference type="GO" id="GO:0043565">
    <property type="term" value="F:sequence-specific DNA binding"/>
    <property type="evidence" value="ECO:0007669"/>
    <property type="project" value="InterPro"/>
</dbReference>
<evidence type="ECO:0000259" key="4">
    <source>
        <dbReference type="PROSITE" id="PS01124"/>
    </source>
</evidence>
<evidence type="ECO:0000256" key="2">
    <source>
        <dbReference type="ARBA" id="ARBA00023125"/>
    </source>
</evidence>
<dbReference type="InterPro" id="IPR018062">
    <property type="entry name" value="HTH_AraC-typ_CS"/>
</dbReference>
<dbReference type="PANTHER" id="PTHR43280">
    <property type="entry name" value="ARAC-FAMILY TRANSCRIPTIONAL REGULATOR"/>
    <property type="match status" value="1"/>
</dbReference>
<evidence type="ECO:0000313" key="6">
    <source>
        <dbReference type="Proteomes" id="UP000315540"/>
    </source>
</evidence>
<dbReference type="PANTHER" id="PTHR43280:SF28">
    <property type="entry name" value="HTH-TYPE TRANSCRIPTIONAL ACTIVATOR RHAS"/>
    <property type="match status" value="1"/>
</dbReference>
<evidence type="ECO:0000256" key="3">
    <source>
        <dbReference type="ARBA" id="ARBA00023163"/>
    </source>
</evidence>
<dbReference type="OrthoDB" id="792101at2"/>
<protein>
    <submittedName>
        <fullName evidence="5">Helix-turn-helix domain-containing protein</fullName>
    </submittedName>
</protein>
<accession>A0A504J4P3</accession>
<reference evidence="5 6" key="1">
    <citation type="submission" date="2019-06" db="EMBL/GenBank/DDBJ databases">
        <authorList>
            <person name="Meng X."/>
        </authorList>
    </citation>
    <scope>NUCLEOTIDE SEQUENCE [LARGE SCALE GENOMIC DNA]</scope>
    <source>
        <strain evidence="5 6">M625</strain>
    </source>
</reference>
<dbReference type="InterPro" id="IPR018060">
    <property type="entry name" value="HTH_AraC"/>
</dbReference>
<dbReference type="PRINTS" id="PR00032">
    <property type="entry name" value="HTHARAC"/>
</dbReference>
<gene>
    <name evidence="5" type="ORF">FHK87_19840</name>
</gene>
<name>A0A504J4P3_9FLAO</name>
<organism evidence="5 6">
    <name type="scientific">Aquimarina algicola</name>
    <dbReference type="NCBI Taxonomy" id="2589995"/>
    <lineage>
        <taxon>Bacteria</taxon>
        <taxon>Pseudomonadati</taxon>
        <taxon>Bacteroidota</taxon>
        <taxon>Flavobacteriia</taxon>
        <taxon>Flavobacteriales</taxon>
        <taxon>Flavobacteriaceae</taxon>
        <taxon>Aquimarina</taxon>
    </lineage>
</organism>
<dbReference type="PROSITE" id="PS00041">
    <property type="entry name" value="HTH_ARAC_FAMILY_1"/>
    <property type="match status" value="1"/>
</dbReference>
<keyword evidence="6" id="KW-1185">Reference proteome</keyword>
<dbReference type="AlphaFoldDB" id="A0A504J4P3"/>
<evidence type="ECO:0000313" key="5">
    <source>
        <dbReference type="EMBL" id="TPN83472.1"/>
    </source>
</evidence>
<dbReference type="EMBL" id="VFWZ01000007">
    <property type="protein sequence ID" value="TPN83472.1"/>
    <property type="molecule type" value="Genomic_DNA"/>
</dbReference>
<dbReference type="PROSITE" id="PS01124">
    <property type="entry name" value="HTH_ARAC_FAMILY_2"/>
    <property type="match status" value="1"/>
</dbReference>
<dbReference type="InterPro" id="IPR009057">
    <property type="entry name" value="Homeodomain-like_sf"/>
</dbReference>
<keyword evidence="1" id="KW-0805">Transcription regulation</keyword>
<dbReference type="SUPFAM" id="SSF46689">
    <property type="entry name" value="Homeodomain-like"/>
    <property type="match status" value="2"/>
</dbReference>
<keyword evidence="3" id="KW-0804">Transcription</keyword>
<dbReference type="Proteomes" id="UP000315540">
    <property type="component" value="Unassembled WGS sequence"/>
</dbReference>
<keyword evidence="2" id="KW-0238">DNA-binding</keyword>
<dbReference type="GO" id="GO:0003700">
    <property type="term" value="F:DNA-binding transcription factor activity"/>
    <property type="evidence" value="ECO:0007669"/>
    <property type="project" value="InterPro"/>
</dbReference>
<dbReference type="Pfam" id="PF12833">
    <property type="entry name" value="HTH_18"/>
    <property type="match status" value="1"/>
</dbReference>
<dbReference type="SMART" id="SM00342">
    <property type="entry name" value="HTH_ARAC"/>
    <property type="match status" value="1"/>
</dbReference>
<proteinExistence type="predicted"/>
<feature type="domain" description="HTH araC/xylS-type" evidence="4">
    <location>
        <begin position="183"/>
        <end position="281"/>
    </location>
</feature>
<sequence length="282" mass="32854">MVKLEEISTKPSFSNQLENKMLYSNHSNDISISYTSTYTLKYVIEGIKHYNYNNENIEVSKNQYLILNNSKITTEAKKGTKGLSFFLSSELLNEILNYHTTSTTSFEFIEATQKQSNNKVRLFLEQITYLYENDRMTLQQQIEDLFIKLSELIVQEQNAIDNKFTRLKIVKHDTKRDLYRSILKAEEYLQDNLARDISLEILSKDIGISKYYLHRLFTEIHGDTPLKYLTGIRLQKAKNKLRYSTASIFETAIACGFDNTSYFSNIFKAHTGVSPSQFRKAF</sequence>
<comment type="caution">
    <text evidence="5">The sequence shown here is derived from an EMBL/GenBank/DDBJ whole genome shotgun (WGS) entry which is preliminary data.</text>
</comment>
<dbReference type="Gene3D" id="1.10.10.60">
    <property type="entry name" value="Homeodomain-like"/>
    <property type="match status" value="2"/>
</dbReference>
<evidence type="ECO:0000256" key="1">
    <source>
        <dbReference type="ARBA" id="ARBA00023015"/>
    </source>
</evidence>
<dbReference type="InterPro" id="IPR020449">
    <property type="entry name" value="Tscrpt_reg_AraC-type_HTH"/>
</dbReference>